<dbReference type="GO" id="GO:0008839">
    <property type="term" value="F:4-hydroxy-tetrahydrodipicolinate reductase"/>
    <property type="evidence" value="ECO:0007669"/>
    <property type="project" value="UniProtKB-UniRule"/>
</dbReference>
<comment type="catalytic activity">
    <reaction evidence="12 13">
        <text>(S)-2,3,4,5-tetrahydrodipicolinate + NAD(+) + H2O = (2S,4S)-4-hydroxy-2,3,4,5-tetrahydrodipicolinate + NADH + H(+)</text>
        <dbReference type="Rhea" id="RHEA:35323"/>
        <dbReference type="ChEBI" id="CHEBI:15377"/>
        <dbReference type="ChEBI" id="CHEBI:15378"/>
        <dbReference type="ChEBI" id="CHEBI:16845"/>
        <dbReference type="ChEBI" id="CHEBI:57540"/>
        <dbReference type="ChEBI" id="CHEBI:57945"/>
        <dbReference type="ChEBI" id="CHEBI:67139"/>
        <dbReference type="EC" id="1.17.1.8"/>
    </reaction>
</comment>
<dbReference type="GO" id="GO:0009089">
    <property type="term" value="P:lysine biosynthetic process via diaminopimelate"/>
    <property type="evidence" value="ECO:0007669"/>
    <property type="project" value="UniProtKB-UniRule"/>
</dbReference>
<dbReference type="InterPro" id="IPR022664">
    <property type="entry name" value="DapB_N_CS"/>
</dbReference>
<feature type="active site" description="Proton donor" evidence="13">
    <location>
        <position position="160"/>
    </location>
</feature>
<keyword evidence="3 13" id="KW-0028">Amino-acid biosynthesis</keyword>
<dbReference type="GO" id="GO:0050661">
    <property type="term" value="F:NADP binding"/>
    <property type="evidence" value="ECO:0007669"/>
    <property type="project" value="UniProtKB-UniRule"/>
</dbReference>
<gene>
    <name evidence="13" type="primary">dapB</name>
    <name evidence="16" type="ORF">EDC25_11811</name>
</gene>
<evidence type="ECO:0000259" key="15">
    <source>
        <dbReference type="Pfam" id="PF05173"/>
    </source>
</evidence>
<dbReference type="PROSITE" id="PS01298">
    <property type="entry name" value="DAPB"/>
    <property type="match status" value="1"/>
</dbReference>
<feature type="active site" description="Proton donor/acceptor" evidence="13">
    <location>
        <position position="156"/>
    </location>
</feature>
<dbReference type="AlphaFoldDB" id="A0A4R3L771"/>
<dbReference type="NCBIfam" id="TIGR00036">
    <property type="entry name" value="dapB"/>
    <property type="match status" value="1"/>
</dbReference>
<evidence type="ECO:0000256" key="5">
    <source>
        <dbReference type="ARBA" id="ARBA00022915"/>
    </source>
</evidence>
<feature type="domain" description="Dihydrodipicolinate reductase C-terminal" evidence="15">
    <location>
        <begin position="130"/>
        <end position="265"/>
    </location>
</feature>
<dbReference type="CDD" id="cd02274">
    <property type="entry name" value="DHDPR_N"/>
    <property type="match status" value="1"/>
</dbReference>
<keyword evidence="5 13" id="KW-0220">Diaminopimelate biosynthesis</keyword>
<dbReference type="Gene3D" id="3.40.50.720">
    <property type="entry name" value="NAD(P)-binding Rossmann-like Domain"/>
    <property type="match status" value="1"/>
</dbReference>
<dbReference type="SUPFAM" id="SSF51735">
    <property type="entry name" value="NAD(P)-binding Rossmann-fold domains"/>
    <property type="match status" value="1"/>
</dbReference>
<feature type="domain" description="Dihydrodipicolinate reductase N-terminal" evidence="14">
    <location>
        <begin position="13"/>
        <end position="127"/>
    </location>
</feature>
<feature type="binding site" evidence="13">
    <location>
        <begin position="17"/>
        <end position="22"/>
    </location>
    <ligand>
        <name>NAD(+)</name>
        <dbReference type="ChEBI" id="CHEBI:57540"/>
    </ligand>
</feature>
<dbReference type="HAMAP" id="MF_00102">
    <property type="entry name" value="DapB"/>
    <property type="match status" value="1"/>
</dbReference>
<evidence type="ECO:0000313" key="17">
    <source>
        <dbReference type="Proteomes" id="UP000294599"/>
    </source>
</evidence>
<evidence type="ECO:0000256" key="13">
    <source>
        <dbReference type="HAMAP-Rule" id="MF_00102"/>
    </source>
</evidence>
<reference evidence="16 17" key="1">
    <citation type="submission" date="2019-03" db="EMBL/GenBank/DDBJ databases">
        <title>Genomic Encyclopedia of Type Strains, Phase IV (KMG-IV): sequencing the most valuable type-strain genomes for metagenomic binning, comparative biology and taxonomic classification.</title>
        <authorList>
            <person name="Goeker M."/>
        </authorList>
    </citation>
    <scope>NUCLEOTIDE SEQUENCE [LARGE SCALE GENOMIC DNA]</scope>
    <source>
        <strain evidence="16 17">DSM 21944</strain>
    </source>
</reference>
<comment type="similarity">
    <text evidence="1 13">Belongs to the DapB family.</text>
</comment>
<protein>
    <recommendedName>
        <fullName evidence="10 13">4-hydroxy-tetrahydrodipicolinate reductase</fullName>
        <shortName evidence="13">HTPA reductase</shortName>
        <ecNumber evidence="10 13">1.17.1.8</ecNumber>
    </recommendedName>
</protein>
<dbReference type="GO" id="GO:0016726">
    <property type="term" value="F:oxidoreductase activity, acting on CH or CH2 groups, NAD or NADP as acceptor"/>
    <property type="evidence" value="ECO:0007669"/>
    <property type="project" value="UniProtKB-UniRule"/>
</dbReference>
<dbReference type="InterPro" id="IPR023940">
    <property type="entry name" value="DHDPR_bac"/>
</dbReference>
<comment type="caution">
    <text evidence="16">The sequence shown here is derived from an EMBL/GenBank/DDBJ whole genome shotgun (WGS) entry which is preliminary data.</text>
</comment>
<comment type="subunit">
    <text evidence="13">Homotetramer.</text>
</comment>
<sequence length="266" mass="28004">MNPTFPASDVLPLVVAGASGRMGRQLLDVVATHADLELVGAWVREDSVSFGLPVPGSRRRFAATGDVAAPPRVVVDFSHASAFDAVLEWCVGHRVALVSGTTGLDDQQHARLSSAAVEIPLLWAANFSLGVAVLSRLVADAARSLPGWDAEILEAHHAGKRDAPSGTALALGRVLAAARGRTLDELAVHDRHDRDRARQAGEIGFASLRAGDIVGEHTVLLAVAGERLELGHRATDRAIFARGAVHAARWLAAQAPGLYAIDDTLD</sequence>
<dbReference type="InterPro" id="IPR000846">
    <property type="entry name" value="DapB_N"/>
</dbReference>
<dbReference type="GO" id="GO:0019877">
    <property type="term" value="P:diaminopimelate biosynthetic process"/>
    <property type="evidence" value="ECO:0007669"/>
    <property type="project" value="UniProtKB-UniRule"/>
</dbReference>
<dbReference type="InterPro" id="IPR036291">
    <property type="entry name" value="NAD(P)-bd_dom_sf"/>
</dbReference>
<evidence type="ECO:0000256" key="10">
    <source>
        <dbReference type="ARBA" id="ARBA00038983"/>
    </source>
</evidence>
<name>A0A4R3L771_9GAMM</name>
<dbReference type="Pfam" id="PF01113">
    <property type="entry name" value="DapB_N"/>
    <property type="match status" value="1"/>
</dbReference>
<dbReference type="PANTHER" id="PTHR20836:SF0">
    <property type="entry name" value="4-HYDROXY-TETRAHYDRODIPICOLINATE REDUCTASE 1, CHLOROPLASTIC-RELATED"/>
    <property type="match status" value="1"/>
</dbReference>
<keyword evidence="2 13" id="KW-0963">Cytoplasm</keyword>
<keyword evidence="7 13" id="KW-0520">NAD</keyword>
<proteinExistence type="inferred from homology"/>
<evidence type="ECO:0000256" key="12">
    <source>
        <dbReference type="ARBA" id="ARBA00049396"/>
    </source>
</evidence>
<evidence type="ECO:0000256" key="7">
    <source>
        <dbReference type="ARBA" id="ARBA00023027"/>
    </source>
</evidence>
<organism evidence="16 17">
    <name type="scientific">Pseudofulvimonas gallinarii</name>
    <dbReference type="NCBI Taxonomy" id="634155"/>
    <lineage>
        <taxon>Bacteria</taxon>
        <taxon>Pseudomonadati</taxon>
        <taxon>Pseudomonadota</taxon>
        <taxon>Gammaproteobacteria</taxon>
        <taxon>Lysobacterales</taxon>
        <taxon>Rhodanobacteraceae</taxon>
        <taxon>Pseudofulvimonas</taxon>
    </lineage>
</organism>
<feature type="binding site" evidence="13">
    <location>
        <begin position="166"/>
        <end position="167"/>
    </location>
    <ligand>
        <name>(S)-2,3,4,5-tetrahydrodipicolinate</name>
        <dbReference type="ChEBI" id="CHEBI:16845"/>
    </ligand>
</feature>
<comment type="caution">
    <text evidence="13">Lacks conserved residue(s) required for the propagation of feature annotation.</text>
</comment>
<dbReference type="GO" id="GO:0051287">
    <property type="term" value="F:NAD binding"/>
    <property type="evidence" value="ECO:0007669"/>
    <property type="project" value="UniProtKB-UniRule"/>
</dbReference>
<evidence type="ECO:0000256" key="2">
    <source>
        <dbReference type="ARBA" id="ARBA00022490"/>
    </source>
</evidence>
<comment type="subcellular location">
    <subcellularLocation>
        <location evidence="13">Cytoplasm</location>
    </subcellularLocation>
</comment>
<evidence type="ECO:0000256" key="11">
    <source>
        <dbReference type="ARBA" id="ARBA00049080"/>
    </source>
</evidence>
<evidence type="ECO:0000256" key="3">
    <source>
        <dbReference type="ARBA" id="ARBA00022605"/>
    </source>
</evidence>
<dbReference type="Pfam" id="PF05173">
    <property type="entry name" value="DapB_C"/>
    <property type="match status" value="1"/>
</dbReference>
<keyword evidence="17" id="KW-1185">Reference proteome</keyword>
<dbReference type="FunFam" id="3.30.360.10:FF:000009">
    <property type="entry name" value="4-hydroxy-tetrahydrodipicolinate reductase"/>
    <property type="match status" value="1"/>
</dbReference>
<dbReference type="PIRSF" id="PIRSF000161">
    <property type="entry name" value="DHPR"/>
    <property type="match status" value="1"/>
</dbReference>
<dbReference type="UniPathway" id="UPA00034">
    <property type="reaction ID" value="UER00018"/>
</dbReference>
<dbReference type="RefSeq" id="WP_123522774.1">
    <property type="nucleotide sequence ID" value="NZ_JBHLWF010000011.1"/>
</dbReference>
<dbReference type="Gene3D" id="3.30.360.10">
    <property type="entry name" value="Dihydrodipicolinate Reductase, domain 2"/>
    <property type="match status" value="1"/>
</dbReference>
<accession>A0A4R3L771</accession>
<comment type="catalytic activity">
    <reaction evidence="11 13">
        <text>(S)-2,3,4,5-tetrahydrodipicolinate + NADP(+) + H2O = (2S,4S)-4-hydroxy-2,3,4,5-tetrahydrodipicolinate + NADPH + H(+)</text>
        <dbReference type="Rhea" id="RHEA:35331"/>
        <dbReference type="ChEBI" id="CHEBI:15377"/>
        <dbReference type="ChEBI" id="CHEBI:15378"/>
        <dbReference type="ChEBI" id="CHEBI:16845"/>
        <dbReference type="ChEBI" id="CHEBI:57783"/>
        <dbReference type="ChEBI" id="CHEBI:58349"/>
        <dbReference type="ChEBI" id="CHEBI:67139"/>
        <dbReference type="EC" id="1.17.1.8"/>
    </reaction>
</comment>
<dbReference type="OrthoDB" id="9790352at2"/>
<feature type="binding site" evidence="13">
    <location>
        <begin position="100"/>
        <end position="102"/>
    </location>
    <ligand>
        <name>NAD(+)</name>
        <dbReference type="ChEBI" id="CHEBI:57540"/>
    </ligand>
</feature>
<evidence type="ECO:0000256" key="9">
    <source>
        <dbReference type="ARBA" id="ARBA00037922"/>
    </source>
</evidence>
<dbReference type="InterPro" id="IPR022663">
    <property type="entry name" value="DapB_C"/>
</dbReference>
<dbReference type="SUPFAM" id="SSF55347">
    <property type="entry name" value="Glyceraldehyde-3-phosphate dehydrogenase-like, C-terminal domain"/>
    <property type="match status" value="1"/>
</dbReference>
<comment type="caution">
    <text evidence="13">Was originally thought to be a dihydrodipicolinate reductase (DHDPR), catalyzing the conversion of dihydrodipicolinate to tetrahydrodipicolinate. However, it was shown in E.coli that the substrate of the enzymatic reaction is not dihydrodipicolinate (DHDP) but in fact (2S,4S)-4-hydroxy-2,3,4,5-tetrahydrodipicolinic acid (HTPA), the product released by the DapA-catalyzed reaction.</text>
</comment>
<feature type="binding site" evidence="13">
    <location>
        <begin position="124"/>
        <end position="127"/>
    </location>
    <ligand>
        <name>NAD(+)</name>
        <dbReference type="ChEBI" id="CHEBI:57540"/>
    </ligand>
</feature>
<evidence type="ECO:0000259" key="14">
    <source>
        <dbReference type="Pfam" id="PF01113"/>
    </source>
</evidence>
<feature type="binding site" evidence="13">
    <location>
        <position position="44"/>
    </location>
    <ligand>
        <name>NADP(+)</name>
        <dbReference type="ChEBI" id="CHEBI:58349"/>
    </ligand>
</feature>
<feature type="binding site" evidence="13">
    <location>
        <position position="157"/>
    </location>
    <ligand>
        <name>(S)-2,3,4,5-tetrahydrodipicolinate</name>
        <dbReference type="ChEBI" id="CHEBI:16845"/>
    </ligand>
</feature>
<dbReference type="PANTHER" id="PTHR20836">
    <property type="entry name" value="DIHYDRODIPICOLINATE REDUCTASE"/>
    <property type="match status" value="1"/>
</dbReference>
<evidence type="ECO:0000256" key="8">
    <source>
        <dbReference type="ARBA" id="ARBA00023154"/>
    </source>
</evidence>
<keyword evidence="8 13" id="KW-0457">Lysine biosynthesis</keyword>
<comment type="pathway">
    <text evidence="9 13">Amino-acid biosynthesis; L-lysine biosynthesis via DAP pathway; (S)-tetrahydrodipicolinate from L-aspartate: step 4/4.</text>
</comment>
<dbReference type="GO" id="GO:0005829">
    <property type="term" value="C:cytosol"/>
    <property type="evidence" value="ECO:0007669"/>
    <property type="project" value="TreeGrafter"/>
</dbReference>
<evidence type="ECO:0000256" key="1">
    <source>
        <dbReference type="ARBA" id="ARBA00006642"/>
    </source>
</evidence>
<evidence type="ECO:0000256" key="4">
    <source>
        <dbReference type="ARBA" id="ARBA00022857"/>
    </source>
</evidence>
<evidence type="ECO:0000256" key="6">
    <source>
        <dbReference type="ARBA" id="ARBA00023002"/>
    </source>
</evidence>
<keyword evidence="6 13" id="KW-0560">Oxidoreductase</keyword>
<evidence type="ECO:0000313" key="16">
    <source>
        <dbReference type="EMBL" id="TCS95322.1"/>
    </source>
</evidence>
<dbReference type="Proteomes" id="UP000294599">
    <property type="component" value="Unassembled WGS sequence"/>
</dbReference>
<keyword evidence="4 13" id="KW-0521">NADP</keyword>
<dbReference type="EMBL" id="SMAF01000018">
    <property type="protein sequence ID" value="TCS95322.1"/>
    <property type="molecule type" value="Genomic_DNA"/>
</dbReference>
<comment type="function">
    <text evidence="13">Catalyzes the conversion of 4-hydroxy-tetrahydrodipicolinate (HTPA) to tetrahydrodipicolinate.</text>
</comment>
<dbReference type="EC" id="1.17.1.8" evidence="10 13"/>